<evidence type="ECO:0000313" key="10">
    <source>
        <dbReference type="RefSeq" id="XP_036358612.1"/>
    </source>
</evidence>
<dbReference type="Gene3D" id="2.60.200.20">
    <property type="match status" value="1"/>
</dbReference>
<dbReference type="InterPro" id="IPR001849">
    <property type="entry name" value="PH_domain"/>
</dbReference>
<evidence type="ECO:0000256" key="3">
    <source>
        <dbReference type="ARBA" id="ARBA00023054"/>
    </source>
</evidence>
<dbReference type="InterPro" id="IPR011993">
    <property type="entry name" value="PH-like_dom_sf"/>
</dbReference>
<feature type="region of interest" description="Disordered" evidence="7">
    <location>
        <begin position="464"/>
        <end position="489"/>
    </location>
</feature>
<proteinExistence type="predicted"/>
<protein>
    <recommendedName>
        <fullName evidence="4">Pleckstrin homology-like domain family B member 1</fullName>
    </recommendedName>
    <alternativeName>
        <fullName evidence="5">Protein LL5-alpha</fullName>
    </alternativeName>
</protein>
<gene>
    <name evidence="10 11 12" type="primary">LOC115211639</name>
</gene>
<accession>A0A7E6EV21</accession>
<feature type="region of interest" description="Disordered" evidence="7">
    <location>
        <begin position="1104"/>
        <end position="1130"/>
    </location>
</feature>
<feature type="compositionally biased region" description="Polar residues" evidence="7">
    <location>
        <begin position="182"/>
        <end position="194"/>
    </location>
</feature>
<feature type="compositionally biased region" description="Polar residues" evidence="7">
    <location>
        <begin position="337"/>
        <end position="367"/>
    </location>
</feature>
<dbReference type="FunFam" id="2.60.200.20:FF:000004">
    <property type="entry name" value="pleckstrin homology-like domain family B member 1 isoform X1"/>
    <property type="match status" value="1"/>
</dbReference>
<dbReference type="RefSeq" id="XP_036358614.1">
    <property type="nucleotide sequence ID" value="XM_036502721.1"/>
</dbReference>
<name>A0A7E6EV21_9MOLL</name>
<feature type="region of interest" description="Disordered" evidence="7">
    <location>
        <begin position="180"/>
        <end position="202"/>
    </location>
</feature>
<feature type="coiled-coil region" evidence="6">
    <location>
        <begin position="735"/>
        <end position="808"/>
    </location>
</feature>
<dbReference type="InterPro" id="IPR008984">
    <property type="entry name" value="SMAD_FHA_dom_sf"/>
</dbReference>
<dbReference type="RefSeq" id="XP_036358612.1">
    <property type="nucleotide sequence ID" value="XM_036502719.1"/>
</dbReference>
<organism evidence="9 10">
    <name type="scientific">Octopus sinensis</name>
    <name type="common">East Asian common octopus</name>
    <dbReference type="NCBI Taxonomy" id="2607531"/>
    <lineage>
        <taxon>Eukaryota</taxon>
        <taxon>Metazoa</taxon>
        <taxon>Spiralia</taxon>
        <taxon>Lophotrochozoa</taxon>
        <taxon>Mollusca</taxon>
        <taxon>Cephalopoda</taxon>
        <taxon>Coleoidea</taxon>
        <taxon>Octopodiformes</taxon>
        <taxon>Octopoda</taxon>
        <taxon>Incirrata</taxon>
        <taxon>Octopodidae</taxon>
        <taxon>Octopus</taxon>
    </lineage>
</organism>
<evidence type="ECO:0000256" key="4">
    <source>
        <dbReference type="ARBA" id="ARBA00069090"/>
    </source>
</evidence>
<feature type="compositionally biased region" description="Basic and acidic residues" evidence="7">
    <location>
        <begin position="581"/>
        <end position="590"/>
    </location>
</feature>
<evidence type="ECO:0000313" key="11">
    <source>
        <dbReference type="RefSeq" id="XP_036358613.1"/>
    </source>
</evidence>
<dbReference type="SUPFAM" id="SSF49879">
    <property type="entry name" value="SMAD/FHA domain"/>
    <property type="match status" value="1"/>
</dbReference>
<feature type="coiled-coil region" evidence="6">
    <location>
        <begin position="921"/>
        <end position="948"/>
    </location>
</feature>
<dbReference type="InterPro" id="IPR052212">
    <property type="entry name" value="PH-like_domain"/>
</dbReference>
<feature type="compositionally biased region" description="Polar residues" evidence="7">
    <location>
        <begin position="464"/>
        <end position="485"/>
    </location>
</feature>
<dbReference type="RefSeq" id="XP_036358613.1">
    <property type="nucleotide sequence ID" value="XM_036502720.1"/>
</dbReference>
<dbReference type="KEGG" id="osn:115211639"/>
<dbReference type="SUPFAM" id="SSF50729">
    <property type="entry name" value="PH domain-like"/>
    <property type="match status" value="1"/>
</dbReference>
<dbReference type="FunFam" id="2.30.29.30:FF:000006">
    <property type="entry name" value="Pleckstrin homology like domain family B member 1"/>
    <property type="match status" value="1"/>
</dbReference>
<feature type="compositionally biased region" description="Low complexity" evidence="7">
    <location>
        <begin position="283"/>
        <end position="336"/>
    </location>
</feature>
<dbReference type="Gene3D" id="2.30.29.30">
    <property type="entry name" value="Pleckstrin-homology domain (PH domain)/Phosphotyrosine-binding domain (PTB)"/>
    <property type="match status" value="1"/>
</dbReference>
<evidence type="ECO:0000313" key="12">
    <source>
        <dbReference type="RefSeq" id="XP_036358614.1"/>
    </source>
</evidence>
<dbReference type="Pfam" id="PF00169">
    <property type="entry name" value="PH"/>
    <property type="match status" value="1"/>
</dbReference>
<keyword evidence="1" id="KW-0488">Methylation</keyword>
<feature type="compositionally biased region" description="Polar residues" evidence="7">
    <location>
        <begin position="511"/>
        <end position="531"/>
    </location>
</feature>
<feature type="compositionally biased region" description="Low complexity" evidence="7">
    <location>
        <begin position="704"/>
        <end position="715"/>
    </location>
</feature>
<keyword evidence="3 6" id="KW-0175">Coiled coil</keyword>
<dbReference type="PANTHER" id="PTHR12156:SF5">
    <property type="entry name" value="FI18040P1"/>
    <property type="match status" value="1"/>
</dbReference>
<evidence type="ECO:0000313" key="9">
    <source>
        <dbReference type="Proteomes" id="UP000515154"/>
    </source>
</evidence>
<dbReference type="PANTHER" id="PTHR12156">
    <property type="entry name" value="PLECKSTRIN HOMOLOGY-LIKE DOMAIN, FAMILY B, MEMBER 3"/>
    <property type="match status" value="1"/>
</dbReference>
<reference evidence="10 11" key="1">
    <citation type="submission" date="2025-08" db="UniProtKB">
        <authorList>
            <consortium name="RefSeq"/>
        </authorList>
    </citation>
    <scope>IDENTIFICATION</scope>
</reference>
<feature type="region of interest" description="Disordered" evidence="7">
    <location>
        <begin position="507"/>
        <end position="590"/>
    </location>
</feature>
<feature type="domain" description="PH" evidence="8">
    <location>
        <begin position="1266"/>
        <end position="1368"/>
    </location>
</feature>
<dbReference type="CDD" id="cd22713">
    <property type="entry name" value="FHA_PHLB1"/>
    <property type="match status" value="1"/>
</dbReference>
<feature type="region of interest" description="Disordered" evidence="7">
    <location>
        <begin position="624"/>
        <end position="716"/>
    </location>
</feature>
<dbReference type="Proteomes" id="UP000515154">
    <property type="component" value="Linkage group LG5"/>
</dbReference>
<keyword evidence="9" id="KW-1185">Reference proteome</keyword>
<dbReference type="PROSITE" id="PS50003">
    <property type="entry name" value="PH_DOMAIN"/>
    <property type="match status" value="1"/>
</dbReference>
<feature type="compositionally biased region" description="Polar residues" evidence="7">
    <location>
        <begin position="660"/>
        <end position="697"/>
    </location>
</feature>
<feature type="region of interest" description="Disordered" evidence="7">
    <location>
        <begin position="230"/>
        <end position="253"/>
    </location>
</feature>
<evidence type="ECO:0000259" key="8">
    <source>
        <dbReference type="PROSITE" id="PS50003"/>
    </source>
</evidence>
<evidence type="ECO:0000256" key="6">
    <source>
        <dbReference type="SAM" id="Coils"/>
    </source>
</evidence>
<dbReference type="SMART" id="SM00233">
    <property type="entry name" value="PH"/>
    <property type="match status" value="1"/>
</dbReference>
<evidence type="ECO:0000256" key="2">
    <source>
        <dbReference type="ARBA" id="ARBA00022553"/>
    </source>
</evidence>
<feature type="compositionally biased region" description="Basic and acidic residues" evidence="7">
    <location>
        <begin position="1117"/>
        <end position="1130"/>
    </location>
</feature>
<keyword evidence="2" id="KW-0597">Phosphoprotein</keyword>
<feature type="compositionally biased region" description="Basic and acidic residues" evidence="7">
    <location>
        <begin position="624"/>
        <end position="635"/>
    </location>
</feature>
<sequence>MNSISSKTTVKQHIGPNKIDQLEVTEAGSAYKVHSEKPHLVSLGSGRLSTAVTLLSLNEGITKIGTSDATTLQDIVIQGTGVESEHCFIENKNNIITLYPIAKMCALDGVIITKPTRLAQGSMLCLGRSNYFRFNHPQEAKMIKSAMPDCRISMVPLNFLHELEQSPEYMKMITEAQVKLPSPTTKCSTENRPTARSRPQLPKIVNKDSYRDSLEQEDFLNKVSKFELISKGKPKSSNSNAKADSPRTPEIRVGNQLHIGEKLFLRDTQTTRVAASLVHNTTDRVSSTCSSNSSSSLTSVSSISSDTSSSTRDPSSNSVSTPSPSISSISPSYSKPTDNNSITVSASSVLRNGTQPVPNNSSMMNGNTTAEEAKRNTFEGMDFDFNELTSSQQDLTIRHREIVEQRKREQAQEVLERQRLEEILSMCAEYEQELEREKQNSGDINQNPFPFQVNKFSSNNNTTPQFSKSNPLFSTHSTSQPTTRNIKPPSLLEINLDLLTANDKKDKTDFRSSMNKIKTNGSLTRLSSPGNTPKDGIFGLQNRRAGSSSSNSEEELYASSEDTGTIKRRPVIDSNASASKSVEEKDTTDGEAVHEVAIGLLTSSINNCQVTSFDKQTDQVKHCESHMVHSEELSGKEMSMSTNGYSWHNDESSSSTSSTGTIKEQSPCRSVTDSKSVSSGGRTPVNSDSEHSLSPTKSVDRPPSSSGVETSSENSLVNIEESELWRQLGRLKKSKGDLLLKIADLKKEIVEIENQENEAIRELEFEQALLEGEHQTEMNELQVEQELINQLKKKHDEIVEKAALERERRKFRDLELIEVEKKKLLELEKKHYETEQLLEACIVEDEDNLLERYQNEHEVLDNQRIYFDNLEFEKLESESKFEQEKELVRGEILKNQNTLLDKYKSREHRLHQIDCQQREMIQQVKVNVESLEKSRQSLVEEFRKEKARLISVERKIQELSQFCSVAVSDEGYDQSGRSSDAESEKVVLLFSIQLQGCDKVDLVSARRTMPESSEGGAGGVNPLAPSHLTNSIPRWNNKKPISPTIDSNKSWPGLSLEKPSHNIVVEQERQRIEELKRRAADEGRAQWEERKLREANCKSFNSLESEDSSIASSCETPSEKETSLSSDNDHMEKLSELERLLAQAQNEKMHLIDEQREFIEADFLWLDALPVTTHLFPSKVKQRESEMVALQEERLKREELERKLQEEALLREQLVQQQVQLREKQIQQARPLTRYLPIRNKDFDLRQHIEAAGHNLDSCPLVIVTMTSCRGYLQKMGSKFKTWHKRWFFFDRMKRSLLYYSDKNETKARGGIYFQAIEEVYVDHLRTVKSPNPKLTFCVKTYDRTYYLVGPSAEAMRIWIDVIFTGAEGYHTF</sequence>
<feature type="region of interest" description="Disordered" evidence="7">
    <location>
        <begin position="281"/>
        <end position="367"/>
    </location>
</feature>
<feature type="coiled-coil region" evidence="6">
    <location>
        <begin position="420"/>
        <end position="447"/>
    </location>
</feature>
<feature type="coiled-coil region" evidence="6">
    <location>
        <begin position="1181"/>
        <end position="1217"/>
    </location>
</feature>
<evidence type="ECO:0000256" key="1">
    <source>
        <dbReference type="ARBA" id="ARBA00022481"/>
    </source>
</evidence>
<evidence type="ECO:0000256" key="5">
    <source>
        <dbReference type="ARBA" id="ARBA00077655"/>
    </source>
</evidence>
<evidence type="ECO:0000256" key="7">
    <source>
        <dbReference type="SAM" id="MobiDB-lite"/>
    </source>
</evidence>